<keyword evidence="4" id="KW-1185">Reference proteome</keyword>
<feature type="compositionally biased region" description="Polar residues" evidence="2">
    <location>
        <begin position="15"/>
        <end position="29"/>
    </location>
</feature>
<feature type="coiled-coil region" evidence="1">
    <location>
        <begin position="37"/>
        <end position="64"/>
    </location>
</feature>
<organism evidence="3 4">
    <name type="scientific">Naumovozyma dairenensis (strain ATCC 10597 / BCRC 20456 / CBS 421 / NBRC 0211 / NRRL Y-12639)</name>
    <name type="common">Saccharomyces dairenensis</name>
    <dbReference type="NCBI Taxonomy" id="1071378"/>
    <lineage>
        <taxon>Eukaryota</taxon>
        <taxon>Fungi</taxon>
        <taxon>Dikarya</taxon>
        <taxon>Ascomycota</taxon>
        <taxon>Saccharomycotina</taxon>
        <taxon>Saccharomycetes</taxon>
        <taxon>Saccharomycetales</taxon>
        <taxon>Saccharomycetaceae</taxon>
        <taxon>Naumovozyma</taxon>
    </lineage>
</organism>
<feature type="compositionally biased region" description="Acidic residues" evidence="2">
    <location>
        <begin position="196"/>
        <end position="211"/>
    </location>
</feature>
<dbReference type="AlphaFoldDB" id="G0WAX9"/>
<evidence type="ECO:0000313" key="4">
    <source>
        <dbReference type="Proteomes" id="UP000000689"/>
    </source>
</evidence>
<dbReference type="EMBL" id="HE580271">
    <property type="protein sequence ID" value="CCD24899.1"/>
    <property type="molecule type" value="Genomic_DNA"/>
</dbReference>
<dbReference type="OMA" id="PEKQMRT"/>
<dbReference type="RefSeq" id="XP_003670142.1">
    <property type="nucleotide sequence ID" value="XM_003670094.1"/>
</dbReference>
<feature type="compositionally biased region" description="Basic and acidic residues" evidence="2">
    <location>
        <begin position="220"/>
        <end position="231"/>
    </location>
</feature>
<dbReference type="Proteomes" id="UP000000689">
    <property type="component" value="Chromosome 5"/>
</dbReference>
<dbReference type="eggNOG" id="ENOG502S1B3">
    <property type="taxonomic scope" value="Eukaryota"/>
</dbReference>
<gene>
    <name evidence="3" type="primary">NDAI0E00830</name>
    <name evidence="3" type="ordered locus">NDAI_0E00830</name>
</gene>
<keyword evidence="1" id="KW-0175">Coiled coil</keyword>
<feature type="compositionally biased region" description="Acidic residues" evidence="2">
    <location>
        <begin position="1"/>
        <end position="11"/>
    </location>
</feature>
<dbReference type="STRING" id="1071378.G0WAX9"/>
<protein>
    <submittedName>
        <fullName evidence="3">Uncharacterized protein</fullName>
    </submittedName>
</protein>
<proteinExistence type="predicted"/>
<dbReference type="KEGG" id="ndi:NDAI_0E00830"/>
<evidence type="ECO:0000256" key="1">
    <source>
        <dbReference type="SAM" id="Coils"/>
    </source>
</evidence>
<reference evidence="3 4" key="1">
    <citation type="journal article" date="2011" name="Proc. Natl. Acad. Sci. U.S.A.">
        <title>Evolutionary erosion of yeast sex chromosomes by mating-type switching accidents.</title>
        <authorList>
            <person name="Gordon J.L."/>
            <person name="Armisen D."/>
            <person name="Proux-Wera E."/>
            <person name="Oheigeartaigh S.S."/>
            <person name="Byrne K.P."/>
            <person name="Wolfe K.H."/>
        </authorList>
    </citation>
    <scope>NUCLEOTIDE SEQUENCE [LARGE SCALE GENOMIC DNA]</scope>
    <source>
        <strain evidence="4">ATCC 10597 / BCRC 20456 / CBS 421 / NBRC 0211 / NRRL Y-12639</strain>
    </source>
</reference>
<sequence>MLGMQEDDESAVDATPTNFNNIQLNANNKDNNDRKLIETNVIDKDKLKQEIHQLNNKIKPLEFESYYEFFLLNTFKRGISESGKVNIDDLRSREHGMYYKRIKRSKNNSNKNANKSKKIKNNKSSDNDYTNANIKAESLTTSSRRRTRSQATPESEIGKEKDMNNSSDSDLADLHSDDNDDQNDTDTDDRIQGSSDNEEDDDDDDDDDEIEPAIVDNLVGDDHKNKEEKEISNASTSESSSAEKSLTNGTVRKIDSLPSSPEESDDIEDNLDKEATSKEKVADDSEVANVTLNNYREGKEEEGETAEIQDLYESIIPKIEAPFRRSDWLLPPRLRYVPEKQLRTKHVHTTIKINELVAFKRIRNVLSRFEGGVAGVRKRDWESVD</sequence>
<feature type="compositionally biased region" description="Low complexity" evidence="2">
    <location>
        <begin position="232"/>
        <end position="248"/>
    </location>
</feature>
<feature type="region of interest" description="Disordered" evidence="2">
    <location>
        <begin position="1"/>
        <end position="29"/>
    </location>
</feature>
<dbReference type="OrthoDB" id="4036116at2759"/>
<evidence type="ECO:0000313" key="3">
    <source>
        <dbReference type="EMBL" id="CCD24899.1"/>
    </source>
</evidence>
<feature type="compositionally biased region" description="Acidic residues" evidence="2">
    <location>
        <begin position="178"/>
        <end position="187"/>
    </location>
</feature>
<evidence type="ECO:0000256" key="2">
    <source>
        <dbReference type="SAM" id="MobiDB-lite"/>
    </source>
</evidence>
<dbReference type="GeneID" id="11498617"/>
<name>G0WAX9_NAUDC</name>
<dbReference type="HOGENOM" id="CLU_055872_1_0_1"/>
<accession>G0WAX9</accession>
<feature type="region of interest" description="Disordered" evidence="2">
    <location>
        <begin position="101"/>
        <end position="268"/>
    </location>
</feature>